<dbReference type="SUPFAM" id="SSF52540">
    <property type="entry name" value="P-loop containing nucleoside triphosphate hydrolases"/>
    <property type="match status" value="1"/>
</dbReference>
<dbReference type="Gene3D" id="3.40.50.300">
    <property type="entry name" value="P-loop containing nucleotide triphosphate hydrolases"/>
    <property type="match status" value="1"/>
</dbReference>
<evidence type="ECO:0000313" key="3">
    <source>
        <dbReference type="Proteomes" id="UP000034013"/>
    </source>
</evidence>
<dbReference type="GO" id="GO:0015421">
    <property type="term" value="F:ABC-type oligopeptide transporter activity"/>
    <property type="evidence" value="ECO:0007669"/>
    <property type="project" value="TreeGrafter"/>
</dbReference>
<dbReference type="InterPro" id="IPR027417">
    <property type="entry name" value="P-loop_NTPase"/>
</dbReference>
<accession>A0A0G0T9Q4</accession>
<dbReference type="InterPro" id="IPR039421">
    <property type="entry name" value="Type_1_exporter"/>
</dbReference>
<name>A0A0G0T9Q4_9BACT</name>
<sequence>KDWYRYLGTLFQEFIKYDFTVKENITLGKTENFDQEKMIFAAKQSGADKFINELPKKYDQILGKQFEGGKELSIGQWQKIAIARAFYEGAPILILDEPTSAIDAETEYSIFKNLDREYKNKSLLLISHRFSTVRTADRILVIDNGEIIEEGTHEKLIAKKGEYSTMFNKQAIGYK</sequence>
<evidence type="ECO:0000313" key="2">
    <source>
        <dbReference type="EMBL" id="KKR73718.1"/>
    </source>
</evidence>
<dbReference type="PANTHER" id="PTHR43394">
    <property type="entry name" value="ATP-DEPENDENT PERMEASE MDL1, MITOCHONDRIAL"/>
    <property type="match status" value="1"/>
</dbReference>
<evidence type="ECO:0000259" key="1">
    <source>
        <dbReference type="Pfam" id="PF00005"/>
    </source>
</evidence>
<gene>
    <name evidence="2" type="ORF">UU16_C0015G0014</name>
</gene>
<dbReference type="PATRIC" id="fig|1618562.3.peg.370"/>
<feature type="domain" description="ABC transporter" evidence="1">
    <location>
        <begin position="5"/>
        <end position="100"/>
    </location>
</feature>
<dbReference type="Proteomes" id="UP000034013">
    <property type="component" value="Unassembled WGS sequence"/>
</dbReference>
<comment type="caution">
    <text evidence="2">The sequence shown here is derived from an EMBL/GenBank/DDBJ whole genome shotgun (WGS) entry which is preliminary data.</text>
</comment>
<dbReference type="GO" id="GO:0016887">
    <property type="term" value="F:ATP hydrolysis activity"/>
    <property type="evidence" value="ECO:0007669"/>
    <property type="project" value="InterPro"/>
</dbReference>
<feature type="non-terminal residue" evidence="2">
    <location>
        <position position="1"/>
    </location>
</feature>
<dbReference type="AlphaFoldDB" id="A0A0G0T9Q4"/>
<dbReference type="Pfam" id="PF00005">
    <property type="entry name" value="ABC_tran"/>
    <property type="match status" value="1"/>
</dbReference>
<protein>
    <submittedName>
        <fullName evidence="2">ABC transporter-like protein</fullName>
    </submittedName>
</protein>
<dbReference type="GO" id="GO:0005524">
    <property type="term" value="F:ATP binding"/>
    <property type="evidence" value="ECO:0007669"/>
    <property type="project" value="InterPro"/>
</dbReference>
<dbReference type="EMBL" id="LBZO01000015">
    <property type="protein sequence ID" value="KKR73718.1"/>
    <property type="molecule type" value="Genomic_DNA"/>
</dbReference>
<organism evidence="2 3">
    <name type="scientific">Candidatus Woesebacteria bacterium GW2011_GWA2_40_7</name>
    <dbReference type="NCBI Taxonomy" id="1618562"/>
    <lineage>
        <taxon>Bacteria</taxon>
        <taxon>Candidatus Woeseibacteriota</taxon>
    </lineage>
</organism>
<proteinExistence type="predicted"/>
<dbReference type="InterPro" id="IPR003439">
    <property type="entry name" value="ABC_transporter-like_ATP-bd"/>
</dbReference>
<dbReference type="PANTHER" id="PTHR43394:SF1">
    <property type="entry name" value="ATP-BINDING CASSETTE SUB-FAMILY B MEMBER 10, MITOCHONDRIAL"/>
    <property type="match status" value="1"/>
</dbReference>
<reference evidence="2 3" key="1">
    <citation type="journal article" date="2015" name="Nature">
        <title>rRNA introns, odd ribosomes, and small enigmatic genomes across a large radiation of phyla.</title>
        <authorList>
            <person name="Brown C.T."/>
            <person name="Hug L.A."/>
            <person name="Thomas B.C."/>
            <person name="Sharon I."/>
            <person name="Castelle C.J."/>
            <person name="Singh A."/>
            <person name="Wilkins M.J."/>
            <person name="Williams K.H."/>
            <person name="Banfield J.F."/>
        </authorList>
    </citation>
    <scope>NUCLEOTIDE SEQUENCE [LARGE SCALE GENOMIC DNA]</scope>
</reference>